<keyword evidence="5" id="KW-0399">Innate immunity</keyword>
<evidence type="ECO:0000256" key="4">
    <source>
        <dbReference type="ARBA" id="ARBA00022529"/>
    </source>
</evidence>
<organism evidence="10 11">
    <name type="scientific">Brachionus calyciflorus</name>
    <dbReference type="NCBI Taxonomy" id="104777"/>
    <lineage>
        <taxon>Eukaryota</taxon>
        <taxon>Metazoa</taxon>
        <taxon>Spiralia</taxon>
        <taxon>Gnathifera</taxon>
        <taxon>Rotifera</taxon>
        <taxon>Eurotatoria</taxon>
        <taxon>Monogononta</taxon>
        <taxon>Pseudotrocha</taxon>
        <taxon>Ploima</taxon>
        <taxon>Brachionidae</taxon>
        <taxon>Brachionus</taxon>
    </lineage>
</organism>
<gene>
    <name evidence="10" type="ORF">OXX778_LOCUS19640</name>
</gene>
<evidence type="ECO:0000313" key="10">
    <source>
        <dbReference type="EMBL" id="CAF1069003.1"/>
    </source>
</evidence>
<feature type="domain" description="Reelin" evidence="9">
    <location>
        <begin position="6"/>
        <end position="120"/>
    </location>
</feature>
<dbReference type="CDD" id="cd08544">
    <property type="entry name" value="Reeler"/>
    <property type="match status" value="1"/>
</dbReference>
<accession>A0A814LTG6</accession>
<keyword evidence="4" id="KW-0929">Antimicrobial</keyword>
<dbReference type="PANTHER" id="PTHR45828">
    <property type="entry name" value="CYTOCHROME B561/FERRIC REDUCTASE TRANSMEMBRANE"/>
    <property type="match status" value="1"/>
</dbReference>
<dbReference type="GO" id="GO:0045087">
    <property type="term" value="P:innate immune response"/>
    <property type="evidence" value="ECO:0007669"/>
    <property type="project" value="UniProtKB-KW"/>
</dbReference>
<dbReference type="PANTHER" id="PTHR45828:SF9">
    <property type="entry name" value="CELL WALL INTEGRITY AND STRESS RESPONSE COMPONENT 4-LIKE-RELATED"/>
    <property type="match status" value="1"/>
</dbReference>
<sequence length="137" mass="15982">DPLDGPAPFEITYRPNNSTNGFLVTIDSPDYVKFKGFLIEARGKWDGKSIGTWQTRIPNTKTIDCFDLPSTGVTHNWHDDDLTKHHFESITFHWLPPVSRKLNRVKFIATIVQSYKKIYMNVSTEMMLKNYRRTNLF</sequence>
<dbReference type="InterPro" id="IPR051237">
    <property type="entry name" value="Ferric-chelate_Red/DefProt"/>
</dbReference>
<evidence type="ECO:0000256" key="5">
    <source>
        <dbReference type="ARBA" id="ARBA00022588"/>
    </source>
</evidence>
<dbReference type="GO" id="GO:0005576">
    <property type="term" value="C:extracellular region"/>
    <property type="evidence" value="ECO:0007669"/>
    <property type="project" value="UniProtKB-SubCell"/>
</dbReference>
<dbReference type="Pfam" id="PF02014">
    <property type="entry name" value="Reeler"/>
    <property type="match status" value="1"/>
</dbReference>
<evidence type="ECO:0000259" key="9">
    <source>
        <dbReference type="Pfam" id="PF02014"/>
    </source>
</evidence>
<dbReference type="AlphaFoldDB" id="A0A814LTG6"/>
<dbReference type="GO" id="GO:0042742">
    <property type="term" value="P:defense response to bacterium"/>
    <property type="evidence" value="ECO:0007669"/>
    <property type="project" value="UniProtKB-KW"/>
</dbReference>
<dbReference type="Proteomes" id="UP000663879">
    <property type="component" value="Unassembled WGS sequence"/>
</dbReference>
<evidence type="ECO:0000256" key="6">
    <source>
        <dbReference type="ARBA" id="ARBA00022729"/>
    </source>
</evidence>
<dbReference type="Gene3D" id="2.60.40.4060">
    <property type="entry name" value="Reeler domain"/>
    <property type="match status" value="1"/>
</dbReference>
<evidence type="ECO:0000256" key="7">
    <source>
        <dbReference type="ARBA" id="ARBA00022859"/>
    </source>
</evidence>
<dbReference type="InterPro" id="IPR042307">
    <property type="entry name" value="Reeler_sf"/>
</dbReference>
<reference evidence="10" key="1">
    <citation type="submission" date="2021-02" db="EMBL/GenBank/DDBJ databases">
        <authorList>
            <person name="Nowell W R."/>
        </authorList>
    </citation>
    <scope>NUCLEOTIDE SEQUENCE</scope>
    <source>
        <strain evidence="10">Ploen Becks lab</strain>
    </source>
</reference>
<comment type="similarity">
    <text evidence="2">Belongs to the insect defense protein family.</text>
</comment>
<dbReference type="InterPro" id="IPR002861">
    <property type="entry name" value="Reeler_dom"/>
</dbReference>
<protein>
    <recommendedName>
        <fullName evidence="9">Reelin domain-containing protein</fullName>
    </recommendedName>
</protein>
<keyword evidence="3" id="KW-0964">Secreted</keyword>
<evidence type="ECO:0000256" key="8">
    <source>
        <dbReference type="ARBA" id="ARBA00023022"/>
    </source>
</evidence>
<evidence type="ECO:0000256" key="1">
    <source>
        <dbReference type="ARBA" id="ARBA00004613"/>
    </source>
</evidence>
<keyword evidence="11" id="KW-1185">Reference proteome</keyword>
<dbReference type="OrthoDB" id="9983842at2759"/>
<comment type="subcellular location">
    <subcellularLocation>
        <location evidence="1">Secreted</location>
    </subcellularLocation>
</comment>
<name>A0A814LTG6_9BILA</name>
<dbReference type="GO" id="GO:0016020">
    <property type="term" value="C:membrane"/>
    <property type="evidence" value="ECO:0007669"/>
    <property type="project" value="TreeGrafter"/>
</dbReference>
<proteinExistence type="inferred from homology"/>
<evidence type="ECO:0000256" key="3">
    <source>
        <dbReference type="ARBA" id="ARBA00022525"/>
    </source>
</evidence>
<feature type="non-terminal residue" evidence="10">
    <location>
        <position position="1"/>
    </location>
</feature>
<keyword evidence="6" id="KW-0732">Signal</keyword>
<evidence type="ECO:0000256" key="2">
    <source>
        <dbReference type="ARBA" id="ARBA00008501"/>
    </source>
</evidence>
<dbReference type="EMBL" id="CAJNOC010006059">
    <property type="protein sequence ID" value="CAF1069003.1"/>
    <property type="molecule type" value="Genomic_DNA"/>
</dbReference>
<comment type="caution">
    <text evidence="10">The sequence shown here is derived from an EMBL/GenBank/DDBJ whole genome shotgun (WGS) entry which is preliminary data.</text>
</comment>
<keyword evidence="8" id="KW-0044">Antibiotic</keyword>
<keyword evidence="7" id="KW-0391">Immunity</keyword>
<evidence type="ECO:0000313" key="11">
    <source>
        <dbReference type="Proteomes" id="UP000663879"/>
    </source>
</evidence>